<keyword evidence="10" id="KW-0704">Schiff base</keyword>
<comment type="caution">
    <text evidence="15">The sequence shown here is derived from an EMBL/GenBank/DDBJ whole genome shotgun (WGS) entry which is preliminary data.</text>
</comment>
<name>A0AA35SR03_GEOBA</name>
<reference evidence="15" key="1">
    <citation type="submission" date="2023-03" db="EMBL/GenBank/DDBJ databases">
        <authorList>
            <person name="Steffen K."/>
            <person name="Cardenas P."/>
        </authorList>
    </citation>
    <scope>NUCLEOTIDE SEQUENCE</scope>
</reference>
<comment type="similarity">
    <text evidence="12">Belongs to the DapA family.</text>
</comment>
<feature type="binding site" evidence="14">
    <location>
        <position position="47"/>
    </location>
    <ligand>
        <name>pyruvate</name>
        <dbReference type="ChEBI" id="CHEBI:15361"/>
    </ligand>
</feature>
<evidence type="ECO:0000256" key="6">
    <source>
        <dbReference type="ARBA" id="ARBA00022605"/>
    </source>
</evidence>
<keyword evidence="9 12" id="KW-0456">Lyase</keyword>
<dbReference type="PANTHER" id="PTHR12128">
    <property type="entry name" value="DIHYDRODIPICOLINATE SYNTHASE"/>
    <property type="match status" value="1"/>
</dbReference>
<keyword evidence="6" id="KW-0028">Amino-acid biosynthesis</keyword>
<dbReference type="EC" id="4.3.3.7" evidence="4"/>
<evidence type="ECO:0000256" key="10">
    <source>
        <dbReference type="ARBA" id="ARBA00023270"/>
    </source>
</evidence>
<keyword evidence="7" id="KW-0220">Diaminopimelate biosynthesis</keyword>
<dbReference type="HAMAP" id="MF_00418">
    <property type="entry name" value="DapA"/>
    <property type="match status" value="1"/>
</dbReference>
<dbReference type="InterPro" id="IPR005263">
    <property type="entry name" value="DapA"/>
</dbReference>
<evidence type="ECO:0000256" key="12">
    <source>
        <dbReference type="PIRNR" id="PIRNR001365"/>
    </source>
</evidence>
<dbReference type="InterPro" id="IPR013785">
    <property type="entry name" value="Aldolase_TIM"/>
</dbReference>
<dbReference type="SUPFAM" id="SSF51569">
    <property type="entry name" value="Aldolase"/>
    <property type="match status" value="1"/>
</dbReference>
<dbReference type="AlphaFoldDB" id="A0AA35SR03"/>
<protein>
    <recommendedName>
        <fullName evidence="4">4-hydroxy-tetrahydrodipicolinate synthase</fullName>
        <ecNumber evidence="4">4.3.3.7</ecNumber>
    </recommendedName>
</protein>
<proteinExistence type="inferred from homology"/>
<sequence>MVELGRLITAMITPFDEDGAVDFDEAGRLASALVDSGSDGLVITGTTGETPTLSFDEKLGMYEATKKAVGDRAAIIAGTTGYNTAEGIALSKEAEALGVDGILMTVPSYNKPPQEGLYQHFKTIAENVSLPCVLYNVPSRTALNMTDETTVRLSHIDNIVGTKEASSDPVQITKIIRDTDDDFKVWSGNDDETFPIMCSGGYGIVSVASHLVGSQIKTMMGLILEGDIESAAAEHLRLFELFKILFVVTNPIPVKYCVGKVGFNVGQPRLPLIPPDEGTAATLDAVVSRYNIDLRLPVAVGGDD</sequence>
<evidence type="ECO:0000256" key="8">
    <source>
        <dbReference type="ARBA" id="ARBA00023154"/>
    </source>
</evidence>
<evidence type="ECO:0000256" key="14">
    <source>
        <dbReference type="PIRSR" id="PIRSR001365-2"/>
    </source>
</evidence>
<evidence type="ECO:0000256" key="4">
    <source>
        <dbReference type="ARBA" id="ARBA00012086"/>
    </source>
</evidence>
<feature type="active site" description="Schiff-base intermediate with substrate" evidence="13">
    <location>
        <position position="163"/>
    </location>
</feature>
<organism evidence="15 16">
    <name type="scientific">Geodia barretti</name>
    <name type="common">Barrett's horny sponge</name>
    <dbReference type="NCBI Taxonomy" id="519541"/>
    <lineage>
        <taxon>Eukaryota</taxon>
        <taxon>Metazoa</taxon>
        <taxon>Porifera</taxon>
        <taxon>Demospongiae</taxon>
        <taxon>Heteroscleromorpha</taxon>
        <taxon>Tetractinellida</taxon>
        <taxon>Astrophorina</taxon>
        <taxon>Geodiidae</taxon>
        <taxon>Geodia</taxon>
    </lineage>
</organism>
<dbReference type="GO" id="GO:0009089">
    <property type="term" value="P:lysine biosynthetic process via diaminopimelate"/>
    <property type="evidence" value="ECO:0007669"/>
    <property type="project" value="InterPro"/>
</dbReference>
<dbReference type="GO" id="GO:0019877">
    <property type="term" value="P:diaminopimelate biosynthetic process"/>
    <property type="evidence" value="ECO:0007669"/>
    <property type="project" value="UniProtKB-KW"/>
</dbReference>
<evidence type="ECO:0000256" key="9">
    <source>
        <dbReference type="ARBA" id="ARBA00023239"/>
    </source>
</evidence>
<keyword evidence="5" id="KW-0963">Cytoplasm</keyword>
<evidence type="ECO:0000256" key="11">
    <source>
        <dbReference type="ARBA" id="ARBA00047836"/>
    </source>
</evidence>
<gene>
    <name evidence="15" type="ORF">GBAR_LOCUS19163</name>
</gene>
<comment type="function">
    <text evidence="1">Catalyzes the condensation of (S)-aspartate-beta-semialdehyde [(S)-ASA] and pyruvate to 4-hydroxy-tetrahydrodipicolinate (HTPA).</text>
</comment>
<evidence type="ECO:0000256" key="13">
    <source>
        <dbReference type="PIRSR" id="PIRSR001365-1"/>
    </source>
</evidence>
<dbReference type="Gene3D" id="3.20.20.70">
    <property type="entry name" value="Aldolase class I"/>
    <property type="match status" value="1"/>
</dbReference>
<dbReference type="EMBL" id="CASHTH010002708">
    <property type="protein sequence ID" value="CAI8033994.1"/>
    <property type="molecule type" value="Genomic_DNA"/>
</dbReference>
<evidence type="ECO:0000256" key="1">
    <source>
        <dbReference type="ARBA" id="ARBA00003294"/>
    </source>
</evidence>
<dbReference type="PRINTS" id="PR00146">
    <property type="entry name" value="DHPICSNTHASE"/>
</dbReference>
<evidence type="ECO:0000256" key="3">
    <source>
        <dbReference type="ARBA" id="ARBA00011881"/>
    </source>
</evidence>
<dbReference type="CDD" id="cd00950">
    <property type="entry name" value="DHDPS"/>
    <property type="match status" value="1"/>
</dbReference>
<comment type="pathway">
    <text evidence="2">Amino-acid biosynthesis; L-lysine biosynthesis via DAP pathway; (S)-tetrahydrodipicolinate from L-aspartate: step 3/4.</text>
</comment>
<dbReference type="Proteomes" id="UP001174909">
    <property type="component" value="Unassembled WGS sequence"/>
</dbReference>
<keyword evidence="8" id="KW-0457">Lysine biosynthesis</keyword>
<evidence type="ECO:0000313" key="15">
    <source>
        <dbReference type="EMBL" id="CAI8033994.1"/>
    </source>
</evidence>
<dbReference type="NCBIfam" id="TIGR00674">
    <property type="entry name" value="dapA"/>
    <property type="match status" value="1"/>
</dbReference>
<evidence type="ECO:0000313" key="16">
    <source>
        <dbReference type="Proteomes" id="UP001174909"/>
    </source>
</evidence>
<comment type="subunit">
    <text evidence="3">Homotetramer.</text>
</comment>
<accession>A0AA35SR03</accession>
<feature type="active site" description="Proton donor/acceptor" evidence="13">
    <location>
        <position position="135"/>
    </location>
</feature>
<comment type="catalytic activity">
    <reaction evidence="11">
        <text>L-aspartate 4-semialdehyde + pyruvate = (2S,4S)-4-hydroxy-2,3,4,5-tetrahydrodipicolinate + H2O + H(+)</text>
        <dbReference type="Rhea" id="RHEA:34171"/>
        <dbReference type="ChEBI" id="CHEBI:15361"/>
        <dbReference type="ChEBI" id="CHEBI:15377"/>
        <dbReference type="ChEBI" id="CHEBI:15378"/>
        <dbReference type="ChEBI" id="CHEBI:67139"/>
        <dbReference type="ChEBI" id="CHEBI:537519"/>
        <dbReference type="EC" id="4.3.3.7"/>
    </reaction>
</comment>
<dbReference type="PANTHER" id="PTHR12128:SF66">
    <property type="entry name" value="4-HYDROXY-2-OXOGLUTARATE ALDOLASE, MITOCHONDRIAL"/>
    <property type="match status" value="1"/>
</dbReference>
<evidence type="ECO:0000256" key="2">
    <source>
        <dbReference type="ARBA" id="ARBA00005120"/>
    </source>
</evidence>
<dbReference type="GO" id="GO:0008840">
    <property type="term" value="F:4-hydroxy-tetrahydrodipicolinate synthase activity"/>
    <property type="evidence" value="ECO:0007669"/>
    <property type="project" value="UniProtKB-EC"/>
</dbReference>
<dbReference type="Pfam" id="PF00701">
    <property type="entry name" value="DHDPS"/>
    <property type="match status" value="1"/>
</dbReference>
<feature type="binding site" evidence="14">
    <location>
        <position position="205"/>
    </location>
    <ligand>
        <name>pyruvate</name>
        <dbReference type="ChEBI" id="CHEBI:15361"/>
    </ligand>
</feature>
<dbReference type="SMART" id="SM01130">
    <property type="entry name" value="DHDPS"/>
    <property type="match status" value="1"/>
</dbReference>
<keyword evidence="16" id="KW-1185">Reference proteome</keyword>
<dbReference type="InterPro" id="IPR002220">
    <property type="entry name" value="DapA-like"/>
</dbReference>
<evidence type="ECO:0000256" key="7">
    <source>
        <dbReference type="ARBA" id="ARBA00022915"/>
    </source>
</evidence>
<evidence type="ECO:0000256" key="5">
    <source>
        <dbReference type="ARBA" id="ARBA00022490"/>
    </source>
</evidence>
<dbReference type="PIRSF" id="PIRSF001365">
    <property type="entry name" value="DHDPS"/>
    <property type="match status" value="1"/>
</dbReference>
<dbReference type="GO" id="GO:0005829">
    <property type="term" value="C:cytosol"/>
    <property type="evidence" value="ECO:0007669"/>
    <property type="project" value="TreeGrafter"/>
</dbReference>